<dbReference type="Proteomes" id="UP000641386">
    <property type="component" value="Unassembled WGS sequence"/>
</dbReference>
<evidence type="ECO:0000256" key="1">
    <source>
        <dbReference type="SAM" id="Phobius"/>
    </source>
</evidence>
<gene>
    <name evidence="2" type="ORF">GCM10014715_10340</name>
</gene>
<keyword evidence="1" id="KW-1133">Transmembrane helix</keyword>
<sequence length="71" mass="7645">MVMGAVRSHIGEAEDRFFATVFLGSGLLFVAMLFAVAAGTGSLLAALDRHPRASRHLWDCGRRSRGGRGWA</sequence>
<protein>
    <submittedName>
        <fullName evidence="2">Uncharacterized protein</fullName>
    </submittedName>
</protein>
<organism evidence="2 3">
    <name type="scientific">Streptomyces spiralis</name>
    <dbReference type="NCBI Taxonomy" id="66376"/>
    <lineage>
        <taxon>Bacteria</taxon>
        <taxon>Bacillati</taxon>
        <taxon>Actinomycetota</taxon>
        <taxon>Actinomycetes</taxon>
        <taxon>Kitasatosporales</taxon>
        <taxon>Streptomycetaceae</taxon>
        <taxon>Streptomyces</taxon>
    </lineage>
</organism>
<keyword evidence="3" id="KW-1185">Reference proteome</keyword>
<dbReference type="AlphaFoldDB" id="A0A919DMC1"/>
<comment type="caution">
    <text evidence="2">The sequence shown here is derived from an EMBL/GenBank/DDBJ whole genome shotgun (WGS) entry which is preliminary data.</text>
</comment>
<proteinExistence type="predicted"/>
<evidence type="ECO:0000313" key="3">
    <source>
        <dbReference type="Proteomes" id="UP000641386"/>
    </source>
</evidence>
<reference evidence="2" key="2">
    <citation type="submission" date="2020-09" db="EMBL/GenBank/DDBJ databases">
        <authorList>
            <person name="Sun Q."/>
            <person name="Ohkuma M."/>
        </authorList>
    </citation>
    <scope>NUCLEOTIDE SEQUENCE</scope>
    <source>
        <strain evidence="2">JCM 3302</strain>
    </source>
</reference>
<evidence type="ECO:0000313" key="2">
    <source>
        <dbReference type="EMBL" id="GHE59072.1"/>
    </source>
</evidence>
<feature type="transmembrane region" description="Helical" evidence="1">
    <location>
        <begin position="20"/>
        <end position="47"/>
    </location>
</feature>
<reference evidence="2" key="1">
    <citation type="journal article" date="2014" name="Int. J. Syst. Evol. Microbiol.">
        <title>Complete genome sequence of Corynebacterium casei LMG S-19264T (=DSM 44701T), isolated from a smear-ripened cheese.</title>
        <authorList>
            <consortium name="US DOE Joint Genome Institute (JGI-PGF)"/>
            <person name="Walter F."/>
            <person name="Albersmeier A."/>
            <person name="Kalinowski J."/>
            <person name="Ruckert C."/>
        </authorList>
    </citation>
    <scope>NUCLEOTIDE SEQUENCE</scope>
    <source>
        <strain evidence="2">JCM 3302</strain>
    </source>
</reference>
<keyword evidence="1" id="KW-0472">Membrane</keyword>
<accession>A0A919DMC1</accession>
<name>A0A919DMC1_9ACTN</name>
<dbReference type="EMBL" id="BNBC01000003">
    <property type="protein sequence ID" value="GHE59072.1"/>
    <property type="molecule type" value="Genomic_DNA"/>
</dbReference>
<keyword evidence="1" id="KW-0812">Transmembrane</keyword>